<dbReference type="EMBL" id="APJX01000004">
    <property type="protein sequence ID" value="EMS79538.1"/>
    <property type="molecule type" value="Genomic_DNA"/>
</dbReference>
<proteinExistence type="predicted"/>
<name>S0FWU8_9BACT</name>
<gene>
    <name evidence="1" type="ORF">Dpo_4c00850</name>
</gene>
<dbReference type="Proteomes" id="UP000014216">
    <property type="component" value="Unassembled WGS sequence"/>
</dbReference>
<sequence length="78" mass="8870">MAVLKVTKIDLTSNIQEYLWRVETKGEELIVTSGEESIFIIKPYKSKQTADAVFGPFRGKVDYAGNILDQETSEWLET</sequence>
<dbReference type="AlphaFoldDB" id="S0FWU8"/>
<keyword evidence="2" id="KW-1185">Reference proteome</keyword>
<protein>
    <submittedName>
        <fullName evidence="1">Prevent-host-death family protein</fullName>
    </submittedName>
</protein>
<dbReference type="OrthoDB" id="466201at2"/>
<dbReference type="RefSeq" id="WP_006965776.1">
    <property type="nucleotide sequence ID" value="NZ_APJX01000004.1"/>
</dbReference>
<evidence type="ECO:0000313" key="1">
    <source>
        <dbReference type="EMBL" id="EMS79538.1"/>
    </source>
</evidence>
<comment type="caution">
    <text evidence="1">The sequence shown here is derived from an EMBL/GenBank/DDBJ whole genome shotgun (WGS) entry which is preliminary data.</text>
</comment>
<reference evidence="1 2" key="1">
    <citation type="journal article" date="2013" name="Genome Announc.">
        <title>Draft Genome Sequence of Desulfotignum phosphitoxidans DSM 13687 Strain FiPS-3.</title>
        <authorList>
            <person name="Poehlein A."/>
            <person name="Daniel R."/>
            <person name="Simeonova D.D."/>
        </authorList>
    </citation>
    <scope>NUCLEOTIDE SEQUENCE [LARGE SCALE GENOMIC DNA]</scope>
    <source>
        <strain evidence="1 2">DSM 13687</strain>
    </source>
</reference>
<organism evidence="1 2">
    <name type="scientific">Desulfotignum phosphitoxidans DSM 13687</name>
    <dbReference type="NCBI Taxonomy" id="1286635"/>
    <lineage>
        <taxon>Bacteria</taxon>
        <taxon>Pseudomonadati</taxon>
        <taxon>Thermodesulfobacteriota</taxon>
        <taxon>Desulfobacteria</taxon>
        <taxon>Desulfobacterales</taxon>
        <taxon>Desulfobacteraceae</taxon>
        <taxon>Desulfotignum</taxon>
    </lineage>
</organism>
<accession>S0FWU8</accession>
<evidence type="ECO:0000313" key="2">
    <source>
        <dbReference type="Proteomes" id="UP000014216"/>
    </source>
</evidence>